<dbReference type="EMBL" id="AWSO01000071">
    <property type="protein sequence ID" value="ESK95630.1"/>
    <property type="molecule type" value="Genomic_DNA"/>
</dbReference>
<protein>
    <submittedName>
        <fullName evidence="1">Uncharacterized protein</fullName>
    </submittedName>
</protein>
<evidence type="ECO:0000313" key="1">
    <source>
        <dbReference type="EMBL" id="ESK95630.1"/>
    </source>
</evidence>
<dbReference type="HOGENOM" id="CLU_2688352_0_0_1"/>
<gene>
    <name evidence="1" type="ORF">Moror_12602</name>
</gene>
<dbReference type="AlphaFoldDB" id="V2XSZ8"/>
<sequence length="74" mass="8349">MDIEFCARTSGTTIYADNPFCGGLDMTSWAKMVSRRSKSNVNHKHIESGPIYDLCRPSALKAQLKTPPYTRRKV</sequence>
<dbReference type="KEGG" id="mrr:Moror_12602"/>
<organism evidence="1 2">
    <name type="scientific">Moniliophthora roreri (strain MCA 2997)</name>
    <name type="common">Cocoa frosty pod rot fungus</name>
    <name type="synonym">Crinipellis roreri</name>
    <dbReference type="NCBI Taxonomy" id="1381753"/>
    <lineage>
        <taxon>Eukaryota</taxon>
        <taxon>Fungi</taxon>
        <taxon>Dikarya</taxon>
        <taxon>Basidiomycota</taxon>
        <taxon>Agaricomycotina</taxon>
        <taxon>Agaricomycetes</taxon>
        <taxon>Agaricomycetidae</taxon>
        <taxon>Agaricales</taxon>
        <taxon>Marasmiineae</taxon>
        <taxon>Marasmiaceae</taxon>
        <taxon>Moniliophthora</taxon>
    </lineage>
</organism>
<comment type="caution">
    <text evidence="1">The sequence shown here is derived from an EMBL/GenBank/DDBJ whole genome shotgun (WGS) entry which is preliminary data.</text>
</comment>
<proteinExistence type="predicted"/>
<dbReference type="Proteomes" id="UP000017559">
    <property type="component" value="Unassembled WGS sequence"/>
</dbReference>
<accession>V2XSZ8</accession>
<evidence type="ECO:0000313" key="2">
    <source>
        <dbReference type="Proteomes" id="UP000017559"/>
    </source>
</evidence>
<name>V2XSZ8_MONRO</name>
<reference evidence="1 2" key="1">
    <citation type="journal article" date="2014" name="BMC Genomics">
        <title>Genome and secretome analysis of the hemibiotrophic fungal pathogen, Moniliophthora roreri, which causes frosty pod rot disease of cacao: mechanisms of the biotrophic and necrotrophic phases.</title>
        <authorList>
            <person name="Meinhardt L.W."/>
            <person name="Costa G.G.L."/>
            <person name="Thomazella D.P.T."/>
            <person name="Teixeira P.J.P.L."/>
            <person name="Carazzolle M.F."/>
            <person name="Schuster S.C."/>
            <person name="Carlson J.E."/>
            <person name="Guiltinan M.J."/>
            <person name="Mieczkowski P."/>
            <person name="Farmer A."/>
            <person name="Ramaraj T."/>
            <person name="Crozier J."/>
            <person name="Davis R.E."/>
            <person name="Shao J."/>
            <person name="Melnick R.L."/>
            <person name="Pereira G.A.G."/>
            <person name="Bailey B.A."/>
        </authorList>
    </citation>
    <scope>NUCLEOTIDE SEQUENCE [LARGE SCALE GENOMIC DNA]</scope>
    <source>
        <strain evidence="1 2">MCA 2997</strain>
    </source>
</reference>
<keyword evidence="2" id="KW-1185">Reference proteome</keyword>